<dbReference type="GO" id="GO:0030125">
    <property type="term" value="C:clathrin vesicle coat"/>
    <property type="evidence" value="ECO:0007669"/>
    <property type="project" value="TreeGrafter"/>
</dbReference>
<keyword evidence="4" id="KW-1185">Reference proteome</keyword>
<name>A0A668A983_9TELE</name>
<reference evidence="3" key="2">
    <citation type="submission" date="2025-08" db="UniProtKB">
        <authorList>
            <consortium name="Ensembl"/>
        </authorList>
    </citation>
    <scope>IDENTIFICATION</scope>
</reference>
<feature type="region of interest" description="Disordered" evidence="1">
    <location>
        <begin position="221"/>
        <end position="319"/>
    </location>
</feature>
<dbReference type="PANTHER" id="PTHR12276:SF45">
    <property type="entry name" value="CLATHRIN INTERACTOR 1"/>
    <property type="match status" value="1"/>
</dbReference>
<organism evidence="3 4">
    <name type="scientific">Myripristis murdjan</name>
    <name type="common">pinecone soldierfish</name>
    <dbReference type="NCBI Taxonomy" id="586833"/>
    <lineage>
        <taxon>Eukaryota</taxon>
        <taxon>Metazoa</taxon>
        <taxon>Chordata</taxon>
        <taxon>Craniata</taxon>
        <taxon>Vertebrata</taxon>
        <taxon>Euteleostomi</taxon>
        <taxon>Actinopterygii</taxon>
        <taxon>Neopterygii</taxon>
        <taxon>Teleostei</taxon>
        <taxon>Neoteleostei</taxon>
        <taxon>Acanthomorphata</taxon>
        <taxon>Holocentriformes</taxon>
        <taxon>Holocentridae</taxon>
        <taxon>Myripristis</taxon>
    </lineage>
</organism>
<feature type="compositionally biased region" description="Low complexity" evidence="1">
    <location>
        <begin position="470"/>
        <end position="487"/>
    </location>
</feature>
<dbReference type="GO" id="GO:0006897">
    <property type="term" value="P:endocytosis"/>
    <property type="evidence" value="ECO:0007669"/>
    <property type="project" value="TreeGrafter"/>
</dbReference>
<dbReference type="GO" id="GO:0005886">
    <property type="term" value="C:plasma membrane"/>
    <property type="evidence" value="ECO:0007669"/>
    <property type="project" value="TreeGrafter"/>
</dbReference>
<feature type="compositionally biased region" description="Polar residues" evidence="1">
    <location>
        <begin position="493"/>
        <end position="502"/>
    </location>
</feature>
<feature type="region of interest" description="Disordered" evidence="1">
    <location>
        <begin position="171"/>
        <end position="191"/>
    </location>
</feature>
<dbReference type="OrthoDB" id="4033880at2759"/>
<feature type="compositionally biased region" description="Basic and acidic residues" evidence="1">
    <location>
        <begin position="174"/>
        <end position="191"/>
    </location>
</feature>
<dbReference type="SMART" id="SM00273">
    <property type="entry name" value="ENTH"/>
    <property type="match status" value="1"/>
</dbReference>
<accession>A0A668A983</accession>
<dbReference type="FunFam" id="1.25.40.90:FF:000006">
    <property type="entry name" value="Clathrin interactor 1"/>
    <property type="match status" value="1"/>
</dbReference>
<dbReference type="InterPro" id="IPR013809">
    <property type="entry name" value="ENTH"/>
</dbReference>
<dbReference type="Proteomes" id="UP000472263">
    <property type="component" value="Chromosome 10"/>
</dbReference>
<evidence type="ECO:0000313" key="3">
    <source>
        <dbReference type="Ensembl" id="ENSMMDP00005049977.1"/>
    </source>
</evidence>
<dbReference type="GO" id="GO:0030276">
    <property type="term" value="F:clathrin binding"/>
    <property type="evidence" value="ECO:0007669"/>
    <property type="project" value="TreeGrafter"/>
</dbReference>
<protein>
    <submittedName>
        <fullName evidence="3">Clathrin interactor 1a</fullName>
    </submittedName>
</protein>
<dbReference type="AlphaFoldDB" id="A0A668A983"/>
<proteinExistence type="predicted"/>
<feature type="compositionally biased region" description="Polar residues" evidence="1">
    <location>
        <begin position="261"/>
        <end position="274"/>
    </location>
</feature>
<dbReference type="SUPFAM" id="SSF48464">
    <property type="entry name" value="ENTH/VHS domain"/>
    <property type="match status" value="1"/>
</dbReference>
<evidence type="ECO:0000313" key="4">
    <source>
        <dbReference type="Proteomes" id="UP000472263"/>
    </source>
</evidence>
<dbReference type="GO" id="GO:0005543">
    <property type="term" value="F:phospholipid binding"/>
    <property type="evidence" value="ECO:0007669"/>
    <property type="project" value="TreeGrafter"/>
</dbReference>
<feature type="domain" description="ENTH" evidence="2">
    <location>
        <begin position="16"/>
        <end position="149"/>
    </location>
</feature>
<feature type="compositionally biased region" description="Polar residues" evidence="1">
    <location>
        <begin position="518"/>
        <end position="545"/>
    </location>
</feature>
<feature type="region of interest" description="Disordered" evidence="1">
    <location>
        <begin position="436"/>
        <end position="545"/>
    </location>
</feature>
<evidence type="ECO:0000259" key="2">
    <source>
        <dbReference type="PROSITE" id="PS50942"/>
    </source>
</evidence>
<dbReference type="PANTHER" id="PTHR12276">
    <property type="entry name" value="EPSIN/ENT-RELATED"/>
    <property type="match status" value="1"/>
</dbReference>
<dbReference type="Ensembl" id="ENSMMDT00005050966.1">
    <property type="protein sequence ID" value="ENSMMDP00005049977.1"/>
    <property type="gene ID" value="ENSMMDG00005022699.1"/>
</dbReference>
<gene>
    <name evidence="3" type="primary">clint1a</name>
</gene>
<dbReference type="CDD" id="cd16989">
    <property type="entry name" value="ENTH_EpsinR"/>
    <property type="match status" value="1"/>
</dbReference>
<dbReference type="InterPro" id="IPR008942">
    <property type="entry name" value="ENTH_VHS"/>
</dbReference>
<evidence type="ECO:0000256" key="1">
    <source>
        <dbReference type="SAM" id="MobiDB-lite"/>
    </source>
</evidence>
<sequence length="622" mass="67454">MLNMWKVRELVDKATNVVMNYSEVESKVREATNDDPWGPSGQLMSEIARATFMYEQFPEVMNMLWARMLRDNKKNWRRVYKSLLLLAHLIRNGSERVVTSAREHLYDLRSLESYHFVDENGKDQGVNVRQKVKEMVDFVQDDDRLREERKKAKKNKDKYIGVSSDSMGGFRSYSGDRYDSGDNRRWDEDWDRNKGQFPFSEKLGEISDKIGSTIDDTINKFRKKDRDDSPDRFSDNEDERGRPSRNGQSGREFKDEEETVTTKSVQIVQATETTATRKRGGVPSKRVDLGAAAHYTGDKSPDTTTKQTQPAAPQPSSSGLADLLMVDTGVSQPANTDLISGFADFSSPAASAGLSSGPVSSGNGDFGEWNAFPGGQMPTPAQAVDTGGNDLFGTMTASPAPAPASAPVAAPPSADLFDLMGPAQSLTTSQSLNFSMSSTHSMSSTVLPQSRSQPLQGMGGPLQPQPMQPTQPVQPAQQGVASQGAGAKPALPSTWSDHSVNINLDFLGPGMQPPKPSQPSLNTLQQGNQGNMLSQGFASMNLGPTTIRPSVNPMMQPGMGMGMGMGMTPNQGMMGMNMSMGIPQASMTMGMPGAMGMGMGMSPAMVQQPKQDAFADFGNFGK</sequence>
<dbReference type="GO" id="GO:0005768">
    <property type="term" value="C:endosome"/>
    <property type="evidence" value="ECO:0007669"/>
    <property type="project" value="TreeGrafter"/>
</dbReference>
<dbReference type="GeneTree" id="ENSGT00940000155650"/>
<dbReference type="InParanoid" id="A0A668A983"/>
<reference evidence="3" key="1">
    <citation type="submission" date="2019-06" db="EMBL/GenBank/DDBJ databases">
        <authorList>
            <consortium name="Wellcome Sanger Institute Data Sharing"/>
        </authorList>
    </citation>
    <scope>NUCLEOTIDE SEQUENCE [LARGE SCALE GENOMIC DNA]</scope>
</reference>
<feature type="compositionally biased region" description="Basic and acidic residues" evidence="1">
    <location>
        <begin position="224"/>
        <end position="242"/>
    </location>
</feature>
<reference evidence="3" key="3">
    <citation type="submission" date="2025-09" db="UniProtKB">
        <authorList>
            <consortium name="Ensembl"/>
        </authorList>
    </citation>
    <scope>IDENTIFICATION</scope>
</reference>
<feature type="compositionally biased region" description="Low complexity" evidence="1">
    <location>
        <begin position="303"/>
        <end position="318"/>
    </location>
</feature>
<dbReference type="Gene3D" id="1.25.40.90">
    <property type="match status" value="1"/>
</dbReference>
<feature type="compositionally biased region" description="Low complexity" evidence="1">
    <location>
        <begin position="436"/>
        <end position="445"/>
    </location>
</feature>
<dbReference type="Pfam" id="PF01417">
    <property type="entry name" value="ENTH"/>
    <property type="match status" value="1"/>
</dbReference>
<dbReference type="PROSITE" id="PS50942">
    <property type="entry name" value="ENTH"/>
    <property type="match status" value="1"/>
</dbReference>